<sequence length="118" mass="13520">MRPCTSDSTCNYWQRGLIPDDYVLRLFSKCLTGNSCSFRRSFCRSGFRSLPLPKLCGSDVLRLPGQFDPCCGKLDKYMRRRQRSETCPLPDCCYKFCCRVFCYVTLAALLGLGLIVLF</sequence>
<protein>
    <submittedName>
        <fullName evidence="1">Uncharacterized protein</fullName>
    </submittedName>
</protein>
<reference evidence="1 2" key="1">
    <citation type="journal article" date="2022" name="Genome Biol. Evol.">
        <title>The Spruce Budworm Genome: Reconstructing the Evolutionary History of Antifreeze Proteins.</title>
        <authorList>
            <person name="Beliveau C."/>
            <person name="Gagne P."/>
            <person name="Picq S."/>
            <person name="Vernygora O."/>
            <person name="Keeling C.I."/>
            <person name="Pinkney K."/>
            <person name="Doucet D."/>
            <person name="Wen F."/>
            <person name="Johnston J.S."/>
            <person name="Maaroufi H."/>
            <person name="Boyle B."/>
            <person name="Laroche J."/>
            <person name="Dewar K."/>
            <person name="Juretic N."/>
            <person name="Blackburn G."/>
            <person name="Nisole A."/>
            <person name="Brunet B."/>
            <person name="Brandao M."/>
            <person name="Lumley L."/>
            <person name="Duan J."/>
            <person name="Quan G."/>
            <person name="Lucarotti C.J."/>
            <person name="Roe A.D."/>
            <person name="Sperling F.A.H."/>
            <person name="Levesque R.C."/>
            <person name="Cusson M."/>
        </authorList>
    </citation>
    <scope>NUCLEOTIDE SEQUENCE [LARGE SCALE GENOMIC DNA]</scope>
    <source>
        <strain evidence="1">Glfc:IPQL:Cfum</strain>
    </source>
</reference>
<keyword evidence="2" id="KW-1185">Reference proteome</keyword>
<accession>A0ACC0JCQ1</accession>
<name>A0ACC0JCQ1_CHOFU</name>
<comment type="caution">
    <text evidence="1">The sequence shown here is derived from an EMBL/GenBank/DDBJ whole genome shotgun (WGS) entry which is preliminary data.</text>
</comment>
<dbReference type="EMBL" id="CM046116">
    <property type="protein sequence ID" value="KAI8421888.1"/>
    <property type="molecule type" value="Genomic_DNA"/>
</dbReference>
<evidence type="ECO:0000313" key="1">
    <source>
        <dbReference type="EMBL" id="KAI8421888.1"/>
    </source>
</evidence>
<proteinExistence type="predicted"/>
<evidence type="ECO:0000313" key="2">
    <source>
        <dbReference type="Proteomes" id="UP001064048"/>
    </source>
</evidence>
<dbReference type="Proteomes" id="UP001064048">
    <property type="component" value="Chromosome 16"/>
</dbReference>
<organism evidence="1 2">
    <name type="scientific">Choristoneura fumiferana</name>
    <name type="common">Spruce budworm moth</name>
    <name type="synonym">Archips fumiferana</name>
    <dbReference type="NCBI Taxonomy" id="7141"/>
    <lineage>
        <taxon>Eukaryota</taxon>
        <taxon>Metazoa</taxon>
        <taxon>Ecdysozoa</taxon>
        <taxon>Arthropoda</taxon>
        <taxon>Hexapoda</taxon>
        <taxon>Insecta</taxon>
        <taxon>Pterygota</taxon>
        <taxon>Neoptera</taxon>
        <taxon>Endopterygota</taxon>
        <taxon>Lepidoptera</taxon>
        <taxon>Glossata</taxon>
        <taxon>Ditrysia</taxon>
        <taxon>Tortricoidea</taxon>
        <taxon>Tortricidae</taxon>
        <taxon>Tortricinae</taxon>
        <taxon>Choristoneura</taxon>
    </lineage>
</organism>
<gene>
    <name evidence="1" type="ORF">MSG28_009819</name>
</gene>